<evidence type="ECO:0000259" key="2">
    <source>
        <dbReference type="Pfam" id="PF04326"/>
    </source>
</evidence>
<dbReference type="InterPro" id="IPR038475">
    <property type="entry name" value="RecG_C_sf"/>
</dbReference>
<dbReference type="InterPro" id="IPR038461">
    <property type="entry name" value="Schlafen_AlbA_2_dom_sf"/>
</dbReference>
<dbReference type="PANTHER" id="PTHR30595">
    <property type="entry name" value="GLPR-RELATED TRANSCRIPTIONAL REPRESSOR"/>
    <property type="match status" value="1"/>
</dbReference>
<evidence type="ECO:0000313" key="3">
    <source>
        <dbReference type="EMBL" id="KFI60165.1"/>
    </source>
</evidence>
<comment type="caution">
    <text evidence="3">The sequence shown here is derived from an EMBL/GenBank/DDBJ whole genome shotgun (WGS) entry which is preliminary data.</text>
</comment>
<dbReference type="OrthoDB" id="9805115at2"/>
<protein>
    <submittedName>
        <fullName evidence="3">Putative transcriptional regulator</fullName>
    </submittedName>
</protein>
<dbReference type="Gene3D" id="3.30.950.30">
    <property type="entry name" value="Schlafen, AAA domain"/>
    <property type="match status" value="1"/>
</dbReference>
<dbReference type="SUPFAM" id="SSF46785">
    <property type="entry name" value="Winged helix' DNA-binding domain"/>
    <property type="match status" value="2"/>
</dbReference>
<evidence type="ECO:0000256" key="1">
    <source>
        <dbReference type="SAM" id="MobiDB-lite"/>
    </source>
</evidence>
<sequence length="553" mass="60474">MIPDRESLGVEFKSEVTRPQSDTEIVDNVVALANTEGGTLYLGVEDDGTVTGVSDGHRNVNGLAAFIFNSTVPQVAARIELVHEHGLPVVCIEVGNSSQIVSTSKGRTLQRRLKADGTPEVVPLFVSQFISRLSQQRSYDYSDQPAPESVLSDLDPQARNRLRAHIRQTNAGNSLLAFDDEDFDKALDLVVDGPEGPCPSVAGLLTIGTVDAIRRSLPTATAMFQVMSGTVPRVNVDPFALPLVDMFDRIDTLLEPWNPSHEVMSGLVRTEIPDFDRQAFREAMVNAFCHRDYAAMGPVRFLVDDDGLTVANPGGFIEGVSEETLLTAQPHSRNPQLALILKTAGYAERTGRGVDVIYAGALASGGPLPDYSQSDGSQVVLFLRRAVPDEAFVSMVAEEERRRGAPLSVWALIVLSLLKEHRRLTLAQMCGFSHLQERRVVRTVEELVESGLVEATGNGSVRSYVLGERVYRRADAMMSYARQRDVDTVRRNDMVLDFARRNGGAVSTSEVMELLNLTYISAYRLLKGLEESGKVRHEGSGPSSRYVLDSDAG</sequence>
<dbReference type="PANTHER" id="PTHR30595:SF6">
    <property type="entry name" value="SCHLAFEN ALBA-2 DOMAIN-CONTAINING PROTEIN"/>
    <property type="match status" value="1"/>
</dbReference>
<dbReference type="Pfam" id="PF04326">
    <property type="entry name" value="SLFN_AlbA_2"/>
    <property type="match status" value="1"/>
</dbReference>
<dbReference type="Gene3D" id="3.30.565.60">
    <property type="match status" value="1"/>
</dbReference>
<organism evidence="3 4">
    <name type="scientific">Bifidobacterium pullorum subsp. gallinarum</name>
    <dbReference type="NCBI Taxonomy" id="78344"/>
    <lineage>
        <taxon>Bacteria</taxon>
        <taxon>Bacillati</taxon>
        <taxon>Actinomycetota</taxon>
        <taxon>Actinomycetes</taxon>
        <taxon>Bifidobacteriales</taxon>
        <taxon>Bifidobacteriaceae</taxon>
        <taxon>Bifidobacterium</taxon>
    </lineage>
</organism>
<dbReference type="AlphaFoldDB" id="A0A087AN15"/>
<name>A0A087AN15_9BIFI</name>
<dbReference type="Gene3D" id="1.10.10.10">
    <property type="entry name" value="Winged helix-like DNA-binding domain superfamily/Winged helix DNA-binding domain"/>
    <property type="match status" value="1"/>
</dbReference>
<accession>A0A087AN15</accession>
<keyword evidence="4" id="KW-1185">Reference proteome</keyword>
<evidence type="ECO:0000313" key="4">
    <source>
        <dbReference type="Proteomes" id="UP000029046"/>
    </source>
</evidence>
<dbReference type="EMBL" id="JGYX01000006">
    <property type="protein sequence ID" value="KFI60165.1"/>
    <property type="molecule type" value="Genomic_DNA"/>
</dbReference>
<feature type="domain" description="Schlafen AlbA-2" evidence="2">
    <location>
        <begin position="6"/>
        <end position="112"/>
    </location>
</feature>
<dbReference type="InterPro" id="IPR036388">
    <property type="entry name" value="WH-like_DNA-bd_sf"/>
</dbReference>
<dbReference type="eggNOG" id="COG2865">
    <property type="taxonomic scope" value="Bacteria"/>
</dbReference>
<dbReference type="InterPro" id="IPR036390">
    <property type="entry name" value="WH_DNA-bd_sf"/>
</dbReference>
<dbReference type="Proteomes" id="UP000029046">
    <property type="component" value="Unassembled WGS sequence"/>
</dbReference>
<dbReference type="InterPro" id="IPR007421">
    <property type="entry name" value="Schlafen_AlbA_2_dom"/>
</dbReference>
<dbReference type="eggNOG" id="COG1414">
    <property type="taxonomic scope" value="Bacteria"/>
</dbReference>
<gene>
    <name evidence="3" type="ORF">BIGA_1669</name>
</gene>
<dbReference type="RefSeq" id="WP_033507762.1">
    <property type="nucleotide sequence ID" value="NZ_JGYX01000006.1"/>
</dbReference>
<feature type="region of interest" description="Disordered" evidence="1">
    <location>
        <begin position="534"/>
        <end position="553"/>
    </location>
</feature>
<dbReference type="Pfam" id="PF13749">
    <property type="entry name" value="HATPase_c_4"/>
    <property type="match status" value="1"/>
</dbReference>
<reference evidence="3 4" key="1">
    <citation type="submission" date="2014-03" db="EMBL/GenBank/DDBJ databases">
        <title>Genomics of Bifidobacteria.</title>
        <authorList>
            <person name="Ventura M."/>
            <person name="Milani C."/>
            <person name="Lugli G.A."/>
        </authorList>
    </citation>
    <scope>NUCLEOTIDE SEQUENCE [LARGE SCALE GENOMIC DNA]</scope>
    <source>
        <strain evidence="3 4">LMG 11586</strain>
    </source>
</reference>
<proteinExistence type="predicted"/>